<organism evidence="1 2">
    <name type="scientific">Candidatus Azambacteria bacterium RIFCSPLOWO2_01_FULL_46_25</name>
    <dbReference type="NCBI Taxonomy" id="1797298"/>
    <lineage>
        <taxon>Bacteria</taxon>
        <taxon>Candidatus Azamiibacteriota</taxon>
    </lineage>
</organism>
<proteinExistence type="predicted"/>
<dbReference type="AlphaFoldDB" id="A0A1F5BTP5"/>
<comment type="caution">
    <text evidence="1">The sequence shown here is derived from an EMBL/GenBank/DDBJ whole genome shotgun (WGS) entry which is preliminary data.</text>
</comment>
<name>A0A1F5BTP5_9BACT</name>
<accession>A0A1F5BTP5</accession>
<evidence type="ECO:0000313" key="2">
    <source>
        <dbReference type="Proteomes" id="UP000176650"/>
    </source>
</evidence>
<dbReference type="Proteomes" id="UP000176650">
    <property type="component" value="Unassembled WGS sequence"/>
</dbReference>
<evidence type="ECO:0000313" key="1">
    <source>
        <dbReference type="EMBL" id="OGD33992.1"/>
    </source>
</evidence>
<protein>
    <submittedName>
        <fullName evidence="1">Uncharacterized protein</fullName>
    </submittedName>
</protein>
<dbReference type="STRING" id="1797298.A2988_00705"/>
<reference evidence="1 2" key="1">
    <citation type="journal article" date="2016" name="Nat. Commun.">
        <title>Thousands of microbial genomes shed light on interconnected biogeochemical processes in an aquifer system.</title>
        <authorList>
            <person name="Anantharaman K."/>
            <person name="Brown C.T."/>
            <person name="Hug L.A."/>
            <person name="Sharon I."/>
            <person name="Castelle C.J."/>
            <person name="Probst A.J."/>
            <person name="Thomas B.C."/>
            <person name="Singh A."/>
            <person name="Wilkins M.J."/>
            <person name="Karaoz U."/>
            <person name="Brodie E.L."/>
            <person name="Williams K.H."/>
            <person name="Hubbard S.S."/>
            <person name="Banfield J.F."/>
        </authorList>
    </citation>
    <scope>NUCLEOTIDE SEQUENCE [LARGE SCALE GENOMIC DNA]</scope>
</reference>
<gene>
    <name evidence="1" type="ORF">A2988_00705</name>
</gene>
<dbReference type="EMBL" id="MEYS01000002">
    <property type="protein sequence ID" value="OGD33992.1"/>
    <property type="molecule type" value="Genomic_DNA"/>
</dbReference>
<sequence length="86" mass="9957">MPRTHFKNTSAAFLSDFLSFARRNEEMVNFTMTRRNEAREENRQNPKGYGQFHADTVSLLLGVESTLASSLFVPREIGSYRGRSYY</sequence>